<protein>
    <submittedName>
        <fullName evidence="2">Retrovirus-related Pol polyprotein from transposon RE2</fullName>
    </submittedName>
</protein>
<dbReference type="AlphaFoldDB" id="A0A438JFL2"/>
<organism evidence="2 3">
    <name type="scientific">Vitis vinifera</name>
    <name type="common">Grape</name>
    <dbReference type="NCBI Taxonomy" id="29760"/>
    <lineage>
        <taxon>Eukaryota</taxon>
        <taxon>Viridiplantae</taxon>
        <taxon>Streptophyta</taxon>
        <taxon>Embryophyta</taxon>
        <taxon>Tracheophyta</taxon>
        <taxon>Spermatophyta</taxon>
        <taxon>Magnoliopsida</taxon>
        <taxon>eudicotyledons</taxon>
        <taxon>Gunneridae</taxon>
        <taxon>Pentapetalae</taxon>
        <taxon>rosids</taxon>
        <taxon>Vitales</taxon>
        <taxon>Vitaceae</taxon>
        <taxon>Viteae</taxon>
        <taxon>Vitis</taxon>
    </lineage>
</organism>
<evidence type="ECO:0000313" key="3">
    <source>
        <dbReference type="Proteomes" id="UP000288805"/>
    </source>
</evidence>
<dbReference type="InterPro" id="IPR043502">
    <property type="entry name" value="DNA/RNA_pol_sf"/>
</dbReference>
<evidence type="ECO:0000259" key="1">
    <source>
        <dbReference type="Pfam" id="PF07727"/>
    </source>
</evidence>
<accession>A0A438JFL2</accession>
<dbReference type="EMBL" id="QGNW01000044">
    <property type="protein sequence ID" value="RVX07741.1"/>
    <property type="molecule type" value="Genomic_DNA"/>
</dbReference>
<dbReference type="PANTHER" id="PTHR11439">
    <property type="entry name" value="GAG-POL-RELATED RETROTRANSPOSON"/>
    <property type="match status" value="1"/>
</dbReference>
<dbReference type="SUPFAM" id="SSF56672">
    <property type="entry name" value="DNA/RNA polymerases"/>
    <property type="match status" value="2"/>
</dbReference>
<dbReference type="Pfam" id="PF07727">
    <property type="entry name" value="RVT_2"/>
    <property type="match status" value="1"/>
</dbReference>
<comment type="caution">
    <text evidence="2">The sequence shown here is derived from an EMBL/GenBank/DDBJ whole genome shotgun (WGS) entry which is preliminary data.</text>
</comment>
<dbReference type="InterPro" id="IPR013103">
    <property type="entry name" value="RVT_2"/>
</dbReference>
<dbReference type="CDD" id="cd09272">
    <property type="entry name" value="RNase_HI_RT_Ty1"/>
    <property type="match status" value="1"/>
</dbReference>
<name>A0A438JFL2_VITVI</name>
<gene>
    <name evidence="2" type="primary">RE2_661</name>
    <name evidence="2" type="ORF">CK203_021975</name>
</gene>
<dbReference type="PANTHER" id="PTHR11439:SF467">
    <property type="entry name" value="INTEGRASE CATALYTIC DOMAIN-CONTAINING PROTEIN"/>
    <property type="match status" value="1"/>
</dbReference>
<reference evidence="2 3" key="1">
    <citation type="journal article" date="2018" name="PLoS Genet.">
        <title>Population sequencing reveals clonal diversity and ancestral inbreeding in the grapevine cultivar Chardonnay.</title>
        <authorList>
            <person name="Roach M.J."/>
            <person name="Johnson D.L."/>
            <person name="Bohlmann J."/>
            <person name="van Vuuren H.J."/>
            <person name="Jones S.J."/>
            <person name="Pretorius I.S."/>
            <person name="Schmidt S.A."/>
            <person name="Borneman A.R."/>
        </authorList>
    </citation>
    <scope>NUCLEOTIDE SEQUENCE [LARGE SCALE GENOMIC DNA]</scope>
    <source>
        <strain evidence="3">cv. Chardonnay</strain>
        <tissue evidence="2">Leaf</tissue>
    </source>
</reference>
<proteinExistence type="predicted"/>
<dbReference type="Proteomes" id="UP000288805">
    <property type="component" value="Unassembled WGS sequence"/>
</dbReference>
<evidence type="ECO:0000313" key="2">
    <source>
        <dbReference type="EMBL" id="RVX07741.1"/>
    </source>
</evidence>
<feature type="domain" description="Reverse transcriptase Ty1/copia-type" evidence="1">
    <location>
        <begin position="207"/>
        <end position="311"/>
    </location>
</feature>
<sequence>MDVTFIESENLFTSQSSRSSLQGEMMSEKQNWENWPGFEETLNDIGKVQPREPMAILIDQRGEVENAEHVEVGIEQQPARVDQNGEVMEIESKQPFYDLIVSRSDQSLENIPKVQVLNSPHNISAGYKLPFRHNHRQPPNRYSLDHGTSKSKYPIANHISIQKLFEPLKALFHKLSADGVPDTVGEAMNNPKWIQVIEEEMKALQKNDTWALVPLPERKKTVRCRWVFSIKHKTDGSVEKYKARHVAKGYTQTYGVDYQETFSHVAKLNIVRVLISLAANLEWPLHQFDVKNAFLHGDLEEEVYMDIPPGMLDCRPTDTPVVQNHGLGEFPNQTLINKERYQRLVGKLIYLSHTRPDIAYAVSLVSQFMHCSSEDHMSVVTRQGTLLTENLHRATSHLWEAIWSLRGVKNRRLLKEIEYSSQDTMNLFCDNKAAITIAHNPVQHDRTKHVEVDRHFIKQKLKDKVIQFPFVK</sequence>